<gene>
    <name evidence="2" type="ORF">BaRGS_00035904</name>
</gene>
<feature type="non-terminal residue" evidence="2">
    <location>
        <position position="1"/>
    </location>
</feature>
<name>A0ABD0JDB2_9CAEN</name>
<proteinExistence type="predicted"/>
<reference evidence="2 3" key="1">
    <citation type="journal article" date="2023" name="Sci. Data">
        <title>Genome assembly of the Korean intertidal mud-creeper Batillaria attramentaria.</title>
        <authorList>
            <person name="Patra A.K."/>
            <person name="Ho P.T."/>
            <person name="Jun S."/>
            <person name="Lee S.J."/>
            <person name="Kim Y."/>
            <person name="Won Y.J."/>
        </authorList>
    </citation>
    <scope>NUCLEOTIDE SEQUENCE [LARGE SCALE GENOMIC DNA]</scope>
    <source>
        <strain evidence="2">Wonlab-2016</strain>
    </source>
</reference>
<dbReference type="AlphaFoldDB" id="A0ABD0JDB2"/>
<dbReference type="Proteomes" id="UP001519460">
    <property type="component" value="Unassembled WGS sequence"/>
</dbReference>
<feature type="non-terminal residue" evidence="2">
    <location>
        <position position="54"/>
    </location>
</feature>
<evidence type="ECO:0000313" key="3">
    <source>
        <dbReference type="Proteomes" id="UP001519460"/>
    </source>
</evidence>
<keyword evidence="3" id="KW-1185">Reference proteome</keyword>
<organism evidence="2 3">
    <name type="scientific">Batillaria attramentaria</name>
    <dbReference type="NCBI Taxonomy" id="370345"/>
    <lineage>
        <taxon>Eukaryota</taxon>
        <taxon>Metazoa</taxon>
        <taxon>Spiralia</taxon>
        <taxon>Lophotrochozoa</taxon>
        <taxon>Mollusca</taxon>
        <taxon>Gastropoda</taxon>
        <taxon>Caenogastropoda</taxon>
        <taxon>Sorbeoconcha</taxon>
        <taxon>Cerithioidea</taxon>
        <taxon>Batillariidae</taxon>
        <taxon>Batillaria</taxon>
    </lineage>
</organism>
<evidence type="ECO:0000256" key="1">
    <source>
        <dbReference type="SAM" id="MobiDB-lite"/>
    </source>
</evidence>
<comment type="caution">
    <text evidence="2">The sequence shown here is derived from an EMBL/GenBank/DDBJ whole genome shotgun (WGS) entry which is preliminary data.</text>
</comment>
<feature type="region of interest" description="Disordered" evidence="1">
    <location>
        <begin position="1"/>
        <end position="21"/>
    </location>
</feature>
<protein>
    <submittedName>
        <fullName evidence="2">Uncharacterized protein</fullName>
    </submittedName>
</protein>
<dbReference type="EMBL" id="JACVVK020000492">
    <property type="protein sequence ID" value="KAK7471468.1"/>
    <property type="molecule type" value="Genomic_DNA"/>
</dbReference>
<sequence length="54" mass="6126">RQGVVRRRGYMQQGGSTKSETWAAGVSLCVTHRARVRNALDKGHRNRWSRCNNG</sequence>
<accession>A0ABD0JDB2</accession>
<evidence type="ECO:0000313" key="2">
    <source>
        <dbReference type="EMBL" id="KAK7471468.1"/>
    </source>
</evidence>